<dbReference type="EMBL" id="MSIE01000059">
    <property type="protein sequence ID" value="OLF12615.1"/>
    <property type="molecule type" value="Genomic_DNA"/>
</dbReference>
<comment type="caution">
    <text evidence="1">The sequence shown here is derived from an EMBL/GenBank/DDBJ whole genome shotgun (WGS) entry which is preliminary data.</text>
</comment>
<sequence>MNRRAFGRSAARLGVGVAVGSVVVGLSTVPAAAATDGFRWCRRCQSLWFVDGGDNGHCPVTHLWDHSHYRDASGAYVLRRDVEPGAGQTGWHWCEYCKAVFYSGQGELGWGRCPNDPSGFGAHWPGDREIAPGGQRYVSFRMETETRNNGAGAQAGWRFCFRCNGMFFAFNGLPATHCPTGGRHDDSRSDRYLMRFG</sequence>
<gene>
    <name evidence="1" type="ORF">BU204_28685</name>
</gene>
<reference evidence="1 2" key="1">
    <citation type="submission" date="2016-12" db="EMBL/GenBank/DDBJ databases">
        <title>The draft genome sequence of Actinophytocola sp. 11-183.</title>
        <authorList>
            <person name="Wang W."/>
            <person name="Yuan L."/>
        </authorList>
    </citation>
    <scope>NUCLEOTIDE SEQUENCE [LARGE SCALE GENOMIC DNA]</scope>
    <source>
        <strain evidence="1 2">11-183</strain>
    </source>
</reference>
<evidence type="ECO:0000313" key="1">
    <source>
        <dbReference type="EMBL" id="OLF12615.1"/>
    </source>
</evidence>
<protein>
    <submittedName>
        <fullName evidence="1">Uncharacterized protein</fullName>
    </submittedName>
</protein>
<name>A0A1Q8CE16_9PSEU</name>
<accession>A0A1Q8CE16</accession>
<proteinExistence type="predicted"/>
<evidence type="ECO:0000313" key="2">
    <source>
        <dbReference type="Proteomes" id="UP000185596"/>
    </source>
</evidence>
<dbReference type="STRING" id="1912961.BU204_28685"/>
<keyword evidence="2" id="KW-1185">Reference proteome</keyword>
<dbReference type="Proteomes" id="UP000185596">
    <property type="component" value="Unassembled WGS sequence"/>
</dbReference>
<dbReference type="AlphaFoldDB" id="A0A1Q8CE16"/>
<organism evidence="1 2">
    <name type="scientific">Actinophytocola xanthii</name>
    <dbReference type="NCBI Taxonomy" id="1912961"/>
    <lineage>
        <taxon>Bacteria</taxon>
        <taxon>Bacillati</taxon>
        <taxon>Actinomycetota</taxon>
        <taxon>Actinomycetes</taxon>
        <taxon>Pseudonocardiales</taxon>
        <taxon>Pseudonocardiaceae</taxon>
    </lineage>
</organism>